<dbReference type="GO" id="GO:0006631">
    <property type="term" value="P:fatty acid metabolic process"/>
    <property type="evidence" value="ECO:0007669"/>
    <property type="project" value="TreeGrafter"/>
</dbReference>
<dbReference type="GO" id="GO:0009234">
    <property type="term" value="P:menaquinone biosynthetic process"/>
    <property type="evidence" value="ECO:0007669"/>
    <property type="project" value="UniProtKB-UniRule"/>
</dbReference>
<dbReference type="EC" id="6.2.1.26" evidence="5"/>
<evidence type="ECO:0000313" key="9">
    <source>
        <dbReference type="Proteomes" id="UP000265801"/>
    </source>
</evidence>
<dbReference type="RefSeq" id="WP_119546190.1">
    <property type="nucleotide sequence ID" value="NZ_QXIR01000007.1"/>
</dbReference>
<keyword evidence="1 5" id="KW-0474">Menaquinone biosynthesis</keyword>
<evidence type="ECO:0000256" key="3">
    <source>
        <dbReference type="ARBA" id="ARBA00022741"/>
    </source>
</evidence>
<evidence type="ECO:0000256" key="2">
    <source>
        <dbReference type="ARBA" id="ARBA00022598"/>
    </source>
</evidence>
<name>A0A3A1R659_9BACI</name>
<dbReference type="InterPro" id="IPR000873">
    <property type="entry name" value="AMP-dep_synth/lig_dom"/>
</dbReference>
<sequence>MENHVFLPNLLKQRAYLTPERRALAFGEHQYTFREVYAAAIRRAGTLKHTFDLEQGTKAGVLIKNTASGYFLLLALQQAGVTAVMLNNRLTNEELEFQITDTSIDALIYDDDFHNRANELKPFINNERVFPLSEMESQLQPEFEPLEQVDMESICTIMYTSGTTGNPKGVLQSYNNHWWSAVGSALNLGLREDDVWLCAVPLFHISGYSIIMRSIIYGMEIKLFERFDEAVVDQELKKGSITIISVVTAMLQRLLKNIGEGSYHPDFRCMLLGGGPVPKSMLEQCKEKRIPVYQTYGMTETSSQIVTLSPEDSLEKLGSAGKPLFPCELKIVSNGKEAAAGIEGEIAVRGQNVTKGYYKREEANKKSFADGWFMTGDIGYRDDQGFLYVLDRRSDLIISGGENIYPAEIESVLVSHSAVSEAGVIGVESEEWGQVPAAFLVSERELDSSEVKEFCRSRLARYKIPHHIYFVDSLPRNASNKLLRKNLRELIQKGQFNDNQ</sequence>
<dbReference type="PANTHER" id="PTHR43201:SF5">
    <property type="entry name" value="MEDIUM-CHAIN ACYL-COA LIGASE ACSF2, MITOCHONDRIAL"/>
    <property type="match status" value="1"/>
</dbReference>
<evidence type="ECO:0000259" key="6">
    <source>
        <dbReference type="Pfam" id="PF00501"/>
    </source>
</evidence>
<dbReference type="UniPathway" id="UPA00079"/>
<dbReference type="HAMAP" id="MF_00731">
    <property type="entry name" value="MenE"/>
    <property type="match status" value="1"/>
</dbReference>
<proteinExistence type="inferred from homology"/>
<keyword evidence="9" id="KW-1185">Reference proteome</keyword>
<accession>A0A3A1R659</accession>
<dbReference type="SUPFAM" id="SSF56801">
    <property type="entry name" value="Acetyl-CoA synthetase-like"/>
    <property type="match status" value="1"/>
</dbReference>
<comment type="function">
    <text evidence="5">Converts 2-succinylbenzoate (OSB) to 2-succinylbenzoyl-CoA (OSB-CoA).</text>
</comment>
<dbReference type="GO" id="GO:0005524">
    <property type="term" value="F:ATP binding"/>
    <property type="evidence" value="ECO:0007669"/>
    <property type="project" value="UniProtKB-KW"/>
</dbReference>
<evidence type="ECO:0000256" key="5">
    <source>
        <dbReference type="HAMAP-Rule" id="MF_00731"/>
    </source>
</evidence>
<dbReference type="InterPro" id="IPR020845">
    <property type="entry name" value="AMP-binding_CS"/>
</dbReference>
<comment type="similarity">
    <text evidence="5">Belongs to the ATP-dependent AMP-binding enzyme family. MenE subfamily.</text>
</comment>
<dbReference type="NCBIfam" id="NF002966">
    <property type="entry name" value="PRK03640.1"/>
    <property type="match status" value="1"/>
</dbReference>
<dbReference type="Gene3D" id="3.40.50.12780">
    <property type="entry name" value="N-terminal domain of ligase-like"/>
    <property type="match status" value="1"/>
</dbReference>
<feature type="domain" description="AMP-binding enzyme C-terminal" evidence="7">
    <location>
        <begin position="408"/>
        <end position="481"/>
    </location>
</feature>
<comment type="caution">
    <text evidence="8">The sequence shown here is derived from an EMBL/GenBank/DDBJ whole genome shotgun (WGS) entry which is preliminary data.</text>
</comment>
<gene>
    <name evidence="5 8" type="primary">menE</name>
    <name evidence="8" type="ORF">D3H55_07000</name>
</gene>
<dbReference type="AlphaFoldDB" id="A0A3A1R659"/>
<dbReference type="FunFam" id="3.30.300.30:FF:000008">
    <property type="entry name" value="2,3-dihydroxybenzoate-AMP ligase"/>
    <property type="match status" value="1"/>
</dbReference>
<dbReference type="OrthoDB" id="9762242at2"/>
<reference evidence="8 9" key="1">
    <citation type="submission" date="2018-09" db="EMBL/GenBank/DDBJ databases">
        <title>Bacillus saliacetes sp. nov., isolated from Thai shrimp paste (Ka-pi).</title>
        <authorList>
            <person name="Daroonpunt R."/>
            <person name="Tanasupawat S."/>
            <person name="Yiamsombut S."/>
        </authorList>
    </citation>
    <scope>NUCLEOTIDE SEQUENCE [LARGE SCALE GENOMIC DNA]</scope>
    <source>
        <strain evidence="8 9">SKP7-4</strain>
    </source>
</reference>
<keyword evidence="3 5" id="KW-0547">Nucleotide-binding</keyword>
<dbReference type="CDD" id="cd05912">
    <property type="entry name" value="OSB_CoA_lg"/>
    <property type="match status" value="1"/>
</dbReference>
<dbReference type="PANTHER" id="PTHR43201">
    <property type="entry name" value="ACYL-COA SYNTHETASE"/>
    <property type="match status" value="1"/>
</dbReference>
<comment type="pathway">
    <text evidence="5">Quinol/quinone metabolism; 1,4-dihydroxy-2-naphthoate biosynthesis; 1,4-dihydroxy-2-naphthoate from chorismate: step 5/7.</text>
</comment>
<dbReference type="InterPro" id="IPR010192">
    <property type="entry name" value="MenE"/>
</dbReference>
<dbReference type="Pfam" id="PF00501">
    <property type="entry name" value="AMP-binding"/>
    <property type="match status" value="1"/>
</dbReference>
<dbReference type="InterPro" id="IPR042099">
    <property type="entry name" value="ANL_N_sf"/>
</dbReference>
<dbReference type="InterPro" id="IPR025110">
    <property type="entry name" value="AMP-bd_C"/>
</dbReference>
<comment type="catalytic activity">
    <reaction evidence="5">
        <text>2-succinylbenzoate + ATP + CoA = 2-succinylbenzoyl-CoA + AMP + diphosphate</text>
        <dbReference type="Rhea" id="RHEA:17009"/>
        <dbReference type="ChEBI" id="CHEBI:18325"/>
        <dbReference type="ChEBI" id="CHEBI:30616"/>
        <dbReference type="ChEBI" id="CHEBI:33019"/>
        <dbReference type="ChEBI" id="CHEBI:57287"/>
        <dbReference type="ChEBI" id="CHEBI:57364"/>
        <dbReference type="ChEBI" id="CHEBI:456215"/>
        <dbReference type="EC" id="6.2.1.26"/>
    </reaction>
</comment>
<keyword evidence="4 5" id="KW-0067">ATP-binding</keyword>
<evidence type="ECO:0000259" key="7">
    <source>
        <dbReference type="Pfam" id="PF13193"/>
    </source>
</evidence>
<dbReference type="NCBIfam" id="TIGR01923">
    <property type="entry name" value="menE"/>
    <property type="match status" value="1"/>
</dbReference>
<keyword evidence="2 5" id="KW-0436">Ligase</keyword>
<protein>
    <recommendedName>
        <fullName evidence="5">2-succinylbenzoate--CoA ligase</fullName>
        <ecNumber evidence="5">6.2.1.26</ecNumber>
    </recommendedName>
    <alternativeName>
        <fullName evidence="5">o-succinylbenzoyl-CoA synthetase</fullName>
        <shortName evidence="5">OSB-CoA synthetase</shortName>
    </alternativeName>
</protein>
<dbReference type="PROSITE" id="PS00455">
    <property type="entry name" value="AMP_BINDING"/>
    <property type="match status" value="1"/>
</dbReference>
<dbReference type="EMBL" id="QXIR01000007">
    <property type="protein sequence ID" value="RIW35625.1"/>
    <property type="molecule type" value="Genomic_DNA"/>
</dbReference>
<dbReference type="Pfam" id="PF13193">
    <property type="entry name" value="AMP-binding_C"/>
    <property type="match status" value="1"/>
</dbReference>
<comment type="pathway">
    <text evidence="5">Quinol/quinone metabolism; menaquinone biosynthesis.</text>
</comment>
<dbReference type="InterPro" id="IPR045851">
    <property type="entry name" value="AMP-bd_C_sf"/>
</dbReference>
<evidence type="ECO:0000313" key="8">
    <source>
        <dbReference type="EMBL" id="RIW35625.1"/>
    </source>
</evidence>
<dbReference type="GO" id="GO:0031956">
    <property type="term" value="F:medium-chain fatty acid-CoA ligase activity"/>
    <property type="evidence" value="ECO:0007669"/>
    <property type="project" value="TreeGrafter"/>
</dbReference>
<feature type="domain" description="AMP-dependent synthetase/ligase" evidence="6">
    <location>
        <begin position="12"/>
        <end position="358"/>
    </location>
</feature>
<dbReference type="GO" id="GO:0008756">
    <property type="term" value="F:o-succinylbenzoate-CoA ligase activity"/>
    <property type="evidence" value="ECO:0007669"/>
    <property type="project" value="UniProtKB-UniRule"/>
</dbReference>
<evidence type="ECO:0000256" key="4">
    <source>
        <dbReference type="ARBA" id="ARBA00022840"/>
    </source>
</evidence>
<dbReference type="Proteomes" id="UP000265801">
    <property type="component" value="Unassembled WGS sequence"/>
</dbReference>
<organism evidence="8 9">
    <name type="scientific">Bacillus salacetis</name>
    <dbReference type="NCBI Taxonomy" id="2315464"/>
    <lineage>
        <taxon>Bacteria</taxon>
        <taxon>Bacillati</taxon>
        <taxon>Bacillota</taxon>
        <taxon>Bacilli</taxon>
        <taxon>Bacillales</taxon>
        <taxon>Bacillaceae</taxon>
        <taxon>Bacillus</taxon>
    </lineage>
</organism>
<dbReference type="Gene3D" id="3.30.300.30">
    <property type="match status" value="1"/>
</dbReference>
<evidence type="ECO:0000256" key="1">
    <source>
        <dbReference type="ARBA" id="ARBA00022428"/>
    </source>
</evidence>
<dbReference type="UniPathway" id="UPA01057">
    <property type="reaction ID" value="UER00166"/>
</dbReference>